<dbReference type="PANTHER" id="PTHR33663:SF2">
    <property type="entry name" value="COILED-COIL DOMAIN-CONTAINING PROTEIN 177"/>
    <property type="match status" value="1"/>
</dbReference>
<evidence type="ECO:0000313" key="3">
    <source>
        <dbReference type="EMBL" id="CAF0776437.1"/>
    </source>
</evidence>
<dbReference type="EMBL" id="CAJNOI010000009">
    <property type="protein sequence ID" value="CAF0776437.1"/>
    <property type="molecule type" value="Genomic_DNA"/>
</dbReference>
<protein>
    <submittedName>
        <fullName evidence="3">Uncharacterized protein</fullName>
    </submittedName>
</protein>
<comment type="caution">
    <text evidence="3">The sequence shown here is derived from an EMBL/GenBank/DDBJ whole genome shotgun (WGS) entry which is preliminary data.</text>
</comment>
<evidence type="ECO:0000313" key="5">
    <source>
        <dbReference type="Proteomes" id="UP000663832"/>
    </source>
</evidence>
<feature type="coiled-coil region" evidence="1">
    <location>
        <begin position="264"/>
        <end position="291"/>
    </location>
</feature>
<gene>
    <name evidence="3" type="ORF">BJG266_LOCUS3869</name>
    <name evidence="4" type="ORF">QVE165_LOCUS9814</name>
</gene>
<keyword evidence="5" id="KW-1185">Reference proteome</keyword>
<proteinExistence type="predicted"/>
<dbReference type="PANTHER" id="PTHR33663">
    <property type="entry name" value="COILED-COIL DOMAIN-CONTAINING PROTEIN 177"/>
    <property type="match status" value="1"/>
</dbReference>
<evidence type="ECO:0000256" key="1">
    <source>
        <dbReference type="SAM" id="Coils"/>
    </source>
</evidence>
<dbReference type="EMBL" id="CAJNOM010000045">
    <property type="protein sequence ID" value="CAF0907412.1"/>
    <property type="molecule type" value="Genomic_DNA"/>
</dbReference>
<reference evidence="3" key="1">
    <citation type="submission" date="2021-02" db="EMBL/GenBank/DDBJ databases">
        <authorList>
            <person name="Nowell W R."/>
        </authorList>
    </citation>
    <scope>NUCLEOTIDE SEQUENCE</scope>
</reference>
<dbReference type="AlphaFoldDB" id="A0A813R669"/>
<feature type="region of interest" description="Disordered" evidence="2">
    <location>
        <begin position="142"/>
        <end position="176"/>
    </location>
</feature>
<feature type="compositionally biased region" description="Polar residues" evidence="2">
    <location>
        <begin position="142"/>
        <end position="154"/>
    </location>
</feature>
<dbReference type="InterPro" id="IPR029090">
    <property type="entry name" value="DUF4659"/>
</dbReference>
<name>A0A813R669_9BILA</name>
<dbReference type="Pfam" id="PF15558">
    <property type="entry name" value="DUF4659"/>
    <property type="match status" value="1"/>
</dbReference>
<accession>A0A813R669</accession>
<feature type="compositionally biased region" description="Basic and acidic residues" evidence="2">
    <location>
        <begin position="156"/>
        <end position="165"/>
    </location>
</feature>
<organism evidence="3 6">
    <name type="scientific">Adineta steineri</name>
    <dbReference type="NCBI Taxonomy" id="433720"/>
    <lineage>
        <taxon>Eukaryota</taxon>
        <taxon>Metazoa</taxon>
        <taxon>Spiralia</taxon>
        <taxon>Gnathifera</taxon>
        <taxon>Rotifera</taxon>
        <taxon>Eurotatoria</taxon>
        <taxon>Bdelloidea</taxon>
        <taxon>Adinetida</taxon>
        <taxon>Adinetidae</taxon>
        <taxon>Adineta</taxon>
    </lineage>
</organism>
<keyword evidence="1" id="KW-0175">Coiled coil</keyword>
<dbReference type="OrthoDB" id="200110at2759"/>
<sequence>MSNQNAARFFDTSGCLNLSRPTSGTRITSSAKQYKRPSTSSGLIRGQIKIDLYNFDHIDFADSKYVLTSPRSLEACARLNLKPATLLPKKLADLTSDKVRFSTLVDVHDEMEIDRLANLQRCRDEREKIIREETFPKSLSTKLVDSKTKLNPSKSHLHDHVESRLPPRPPSSSRLTTTNLIWKTPDDRNELRISASANFLDDVRRMDKSLQRKGTSDPNKNDQYVNGLENVKQILEQRVIRTTSDNELDSLTFEKKQHELLLSHYDHELKIQKARENARRAEKEKETERYDSLMHEFVDQTMAEERRQNELRRKLDRLHHSRHLYEALQAKNHEIQNADTQKRRAELLNEIKRKDRRTQHFVKDKQDTVNLCRTIAKSSQDTRQYIRETKENFDEKAKKASLTSAILVTKPKIPVDRRHLQSSLRT</sequence>
<dbReference type="Proteomes" id="UP000663877">
    <property type="component" value="Unassembled WGS sequence"/>
</dbReference>
<evidence type="ECO:0000313" key="4">
    <source>
        <dbReference type="EMBL" id="CAF0907412.1"/>
    </source>
</evidence>
<dbReference type="Proteomes" id="UP000663832">
    <property type="component" value="Unassembled WGS sequence"/>
</dbReference>
<evidence type="ECO:0000313" key="6">
    <source>
        <dbReference type="Proteomes" id="UP000663877"/>
    </source>
</evidence>
<evidence type="ECO:0000256" key="2">
    <source>
        <dbReference type="SAM" id="MobiDB-lite"/>
    </source>
</evidence>
<feature type="coiled-coil region" evidence="1">
    <location>
        <begin position="328"/>
        <end position="357"/>
    </location>
</feature>